<dbReference type="GO" id="GO:0019843">
    <property type="term" value="F:rRNA binding"/>
    <property type="evidence" value="ECO:0007669"/>
    <property type="project" value="UniProtKB-UniRule"/>
</dbReference>
<comment type="function">
    <text evidence="4">One of the early assembly proteins it binds 23S rRNA. One of the proteins that surrounds the polypeptide exit tunnel on the outside of the ribosome. Forms the main docking site for trigger factor binding to the ribosome.</text>
</comment>
<evidence type="ECO:0000256" key="3">
    <source>
        <dbReference type="ARBA" id="ARBA00023274"/>
    </source>
</evidence>
<dbReference type="STRING" id="1735162.PeribacterB2_0008"/>
<gene>
    <name evidence="4" type="primary">rplW</name>
    <name evidence="5" type="ORF">PeribacterD1_0008</name>
</gene>
<dbReference type="KEGG" id="prf:PeribacterA2_0008"/>
<keyword evidence="4" id="KW-0694">RNA-binding</keyword>
<dbReference type="GO" id="GO:1990904">
    <property type="term" value="C:ribonucleoprotein complex"/>
    <property type="evidence" value="ECO:0007669"/>
    <property type="project" value="UniProtKB-KW"/>
</dbReference>
<comment type="subunit">
    <text evidence="4">Part of the 50S ribosomal subunit. Contacts protein L29, and trigger factor when it is bound to the ribosome.</text>
</comment>
<accession>A0A0S1SP09</accession>
<dbReference type="InterPro" id="IPR012678">
    <property type="entry name" value="Ribosomal_uL23/eL15/eS24_sf"/>
</dbReference>
<dbReference type="Pfam" id="PF00276">
    <property type="entry name" value="Ribosomal_L23"/>
    <property type="match status" value="1"/>
</dbReference>
<dbReference type="SUPFAM" id="SSF54189">
    <property type="entry name" value="Ribosomal proteins S24e, L23 and L15e"/>
    <property type="match status" value="1"/>
</dbReference>
<dbReference type="HAMAP" id="MF_01369_B">
    <property type="entry name" value="Ribosomal_uL23_B"/>
    <property type="match status" value="1"/>
</dbReference>
<accession>A0A0S1SIE5</accession>
<name>A0A0S1SQ95_9BACT</name>
<dbReference type="Proteomes" id="UP000069135">
    <property type="component" value="Chromosome"/>
</dbReference>
<reference evidence="6" key="1">
    <citation type="submission" date="2015-10" db="EMBL/GenBank/DDBJ databases">
        <title>Analysis of five complete genome sequences for members of the class Peribacteria in the recently recognized Peregrinibacteria bacterial phylum.</title>
        <authorList>
            <person name="Anantharaman K."/>
            <person name="Brown C.T."/>
            <person name="Burstein D."/>
            <person name="Castelle C.J."/>
            <person name="Probst A.J."/>
            <person name="Thomas B.C."/>
            <person name="Williams K.H."/>
            <person name="Banfield J.F."/>
        </authorList>
    </citation>
    <scope>NUCLEOTIDE SEQUENCE [LARGE SCALE GENOMIC DNA]</scope>
</reference>
<proteinExistence type="inferred from homology"/>
<dbReference type="AlphaFoldDB" id="A0A0S1SQ95"/>
<keyword evidence="4" id="KW-0699">rRNA-binding</keyword>
<dbReference type="InterPro" id="IPR013025">
    <property type="entry name" value="Ribosomal_uL23-like"/>
</dbReference>
<evidence type="ECO:0000313" key="5">
    <source>
        <dbReference type="EMBL" id="ALM12713.1"/>
    </source>
</evidence>
<accession>A0A0S1SQ95</accession>
<dbReference type="GO" id="GO:0006412">
    <property type="term" value="P:translation"/>
    <property type="evidence" value="ECO:0007669"/>
    <property type="project" value="UniProtKB-UniRule"/>
</dbReference>
<evidence type="ECO:0000256" key="2">
    <source>
        <dbReference type="ARBA" id="ARBA00022980"/>
    </source>
</evidence>
<keyword evidence="3 4" id="KW-0687">Ribonucleoprotein</keyword>
<dbReference type="GO" id="GO:0003735">
    <property type="term" value="F:structural constituent of ribosome"/>
    <property type="evidence" value="ECO:0007669"/>
    <property type="project" value="InterPro"/>
</dbReference>
<organism evidence="5 6">
    <name type="scientific">Candidatus Peribacter riflensis</name>
    <dbReference type="NCBI Taxonomy" id="1735162"/>
    <lineage>
        <taxon>Bacteria</taxon>
        <taxon>Candidatus Peregrinibacteriota</taxon>
        <taxon>Candidatus Peribacteria</taxon>
        <taxon>Candidatus Peribacterales</taxon>
        <taxon>Candidatus Peribacteraceae</taxon>
        <taxon>Candidatus Peribacter</taxon>
    </lineage>
</organism>
<dbReference type="GO" id="GO:0005840">
    <property type="term" value="C:ribosome"/>
    <property type="evidence" value="ECO:0007669"/>
    <property type="project" value="UniProtKB-KW"/>
</dbReference>
<protein>
    <recommendedName>
        <fullName evidence="4">Large ribosomal subunit protein uL23</fullName>
    </recommendedName>
</protein>
<evidence type="ECO:0000313" key="6">
    <source>
        <dbReference type="Proteomes" id="UP000069135"/>
    </source>
</evidence>
<accession>A0A0S1STK3</accession>
<evidence type="ECO:0000256" key="1">
    <source>
        <dbReference type="ARBA" id="ARBA00006700"/>
    </source>
</evidence>
<comment type="similarity">
    <text evidence="1 4">Belongs to the universal ribosomal protein uL23 family.</text>
</comment>
<dbReference type="Gene3D" id="3.30.70.330">
    <property type="match status" value="1"/>
</dbReference>
<reference evidence="5 6" key="2">
    <citation type="journal article" date="2016" name="PeerJ">
        <title>Analysis of five complete genome sequences for members of the class Peribacteria in the recently recognized Peregrinibacteria bacterial phylum.</title>
        <authorList>
            <person name="Anantharaman K."/>
            <person name="Brown C.T."/>
            <person name="Burstein D."/>
            <person name="Castelle C.J."/>
            <person name="Probst A.J."/>
            <person name="Thomas B.C."/>
            <person name="Williams K.H."/>
            <person name="Banfield J.F."/>
        </authorList>
    </citation>
    <scope>NUCLEOTIDE SEQUENCE [LARGE SCALE GENOMIC DNA]</scope>
    <source>
        <strain evidence="5">RIFOXYD1_FULL_PER-ii_59_16</strain>
    </source>
</reference>
<dbReference type="InterPro" id="IPR012677">
    <property type="entry name" value="Nucleotide-bd_a/b_plait_sf"/>
</dbReference>
<sequence length="102" mass="11531">MNYSRVILGPVVTEKAERLKAADRHGYTLWVDKAATKIDVKSALEHFYDVEVASIRVMRTLSKSRSFGAASQRMVKRPAQKKMLVTLKPKSKPLDLATFKHS</sequence>
<evidence type="ECO:0000256" key="4">
    <source>
        <dbReference type="HAMAP-Rule" id="MF_01369"/>
    </source>
</evidence>
<accession>A0A0S1SGI9</accession>
<keyword evidence="2 4" id="KW-0689">Ribosomal protein</keyword>
<dbReference type="EMBL" id="CP013065">
    <property type="protein sequence ID" value="ALM12713.1"/>
    <property type="molecule type" value="Genomic_DNA"/>
</dbReference>